<keyword evidence="2" id="KW-1185">Reference proteome</keyword>
<reference evidence="1 2" key="1">
    <citation type="journal article" date="2022" name="Genome Biol. Evol.">
        <title>The Spruce Budworm Genome: Reconstructing the Evolutionary History of Antifreeze Proteins.</title>
        <authorList>
            <person name="Beliveau C."/>
            <person name="Gagne P."/>
            <person name="Picq S."/>
            <person name="Vernygora O."/>
            <person name="Keeling C.I."/>
            <person name="Pinkney K."/>
            <person name="Doucet D."/>
            <person name="Wen F."/>
            <person name="Johnston J.S."/>
            <person name="Maaroufi H."/>
            <person name="Boyle B."/>
            <person name="Laroche J."/>
            <person name="Dewar K."/>
            <person name="Juretic N."/>
            <person name="Blackburn G."/>
            <person name="Nisole A."/>
            <person name="Brunet B."/>
            <person name="Brandao M."/>
            <person name="Lumley L."/>
            <person name="Duan J."/>
            <person name="Quan G."/>
            <person name="Lucarotti C.J."/>
            <person name="Roe A.D."/>
            <person name="Sperling F.A.H."/>
            <person name="Levesque R.C."/>
            <person name="Cusson M."/>
        </authorList>
    </citation>
    <scope>NUCLEOTIDE SEQUENCE [LARGE SCALE GENOMIC DNA]</scope>
    <source>
        <strain evidence="1">Glfc:IPQL:Cfum</strain>
    </source>
</reference>
<dbReference type="Proteomes" id="UP001064048">
    <property type="component" value="Chromosome Z"/>
</dbReference>
<gene>
    <name evidence="1" type="ORF">MSG28_000521</name>
</gene>
<evidence type="ECO:0000313" key="1">
    <source>
        <dbReference type="EMBL" id="KAI8430100.1"/>
    </source>
</evidence>
<dbReference type="EMBL" id="CM046131">
    <property type="protein sequence ID" value="KAI8430100.1"/>
    <property type="molecule type" value="Genomic_DNA"/>
</dbReference>
<comment type="caution">
    <text evidence="1">The sequence shown here is derived from an EMBL/GenBank/DDBJ whole genome shotgun (WGS) entry which is preliminary data.</text>
</comment>
<name>A0ACC0K1P1_CHOFU</name>
<evidence type="ECO:0000313" key="2">
    <source>
        <dbReference type="Proteomes" id="UP001064048"/>
    </source>
</evidence>
<organism evidence="1 2">
    <name type="scientific">Choristoneura fumiferana</name>
    <name type="common">Spruce budworm moth</name>
    <name type="synonym">Archips fumiferana</name>
    <dbReference type="NCBI Taxonomy" id="7141"/>
    <lineage>
        <taxon>Eukaryota</taxon>
        <taxon>Metazoa</taxon>
        <taxon>Ecdysozoa</taxon>
        <taxon>Arthropoda</taxon>
        <taxon>Hexapoda</taxon>
        <taxon>Insecta</taxon>
        <taxon>Pterygota</taxon>
        <taxon>Neoptera</taxon>
        <taxon>Endopterygota</taxon>
        <taxon>Lepidoptera</taxon>
        <taxon>Glossata</taxon>
        <taxon>Ditrysia</taxon>
        <taxon>Tortricoidea</taxon>
        <taxon>Tortricidae</taxon>
        <taxon>Tortricinae</taxon>
        <taxon>Choristoneura</taxon>
    </lineage>
</organism>
<protein>
    <submittedName>
        <fullName evidence="1">Uncharacterized protein</fullName>
    </submittedName>
</protein>
<sequence>MSYSSFSSSSESAFLCSDSLTNLNLQRNPLCPLNGHAFVYHARVSRKNERCGNRKKKDNPNCFVKAFRWYTQEHKVPKMRSNDRSDLDEFAAWLDQKYDQFLCDSQRKTAYESRLQIISSVQIAPNKSCNPFRKYRRAADCRNGGDGCEKNRPTSYCNSSKVTVASSDTIVIKKRSKLKKTSCDNQDNELRLTTPEAKVFEITEITEKATLSFPQNTPLVEERHSKNKVVAPPTNAQCQCPEEYVNISETSTQYEEYKYQNGAESMQPTMSTVKSSNEKGTPTSCHNSKCPYTKEVKIENDIQYSDRGSISAAAFTSCECPVSKLRSNLEIERANSRQKMVGKKHLPCMLIFSL</sequence>
<proteinExistence type="predicted"/>
<accession>A0ACC0K1P1</accession>